<organism evidence="1 2">
    <name type="scientific">Trichococcus collinsii</name>
    <dbReference type="NCBI Taxonomy" id="157076"/>
    <lineage>
        <taxon>Bacteria</taxon>
        <taxon>Bacillati</taxon>
        <taxon>Bacillota</taxon>
        <taxon>Bacilli</taxon>
        <taxon>Lactobacillales</taxon>
        <taxon>Carnobacteriaceae</taxon>
        <taxon>Trichococcus</taxon>
    </lineage>
</organism>
<comment type="caution">
    <text evidence="1">The sequence shown here is derived from an EMBL/GenBank/DDBJ whole genome shotgun (WGS) entry which is preliminary data.</text>
</comment>
<name>A0AB37ZXI0_9LACT</name>
<gene>
    <name evidence="1" type="ORF">SAMN04488525_101749</name>
</gene>
<accession>A0AB37ZXI0</accession>
<keyword evidence="2" id="KW-1185">Reference proteome</keyword>
<reference evidence="1 2" key="1">
    <citation type="submission" date="2016-10" db="EMBL/GenBank/DDBJ databases">
        <authorList>
            <person name="Varghese N."/>
            <person name="Submissions S."/>
        </authorList>
    </citation>
    <scope>NUCLEOTIDE SEQUENCE [LARGE SCALE GENOMIC DNA]</scope>
    <source>
        <strain evidence="1 2">DSM 14526</strain>
    </source>
</reference>
<dbReference type="Proteomes" id="UP000199042">
    <property type="component" value="Unassembled WGS sequence"/>
</dbReference>
<protein>
    <submittedName>
        <fullName evidence="1">Uncharacterized protein</fullName>
    </submittedName>
</protein>
<evidence type="ECO:0000313" key="1">
    <source>
        <dbReference type="EMBL" id="SDZ96952.1"/>
    </source>
</evidence>
<sequence>MDKFNFDAAYTGALADSFRKIKTAHGNYCVGVITADFAMTEIGKALNDFEIVMDAIYKQGESI</sequence>
<dbReference type="RefSeq" id="WP_086986801.1">
    <property type="nucleotide sequence ID" value="NZ_FJNA01000002.1"/>
</dbReference>
<dbReference type="EMBL" id="FNQH01000001">
    <property type="protein sequence ID" value="SDZ96952.1"/>
    <property type="molecule type" value="Genomic_DNA"/>
</dbReference>
<proteinExistence type="predicted"/>
<evidence type="ECO:0000313" key="2">
    <source>
        <dbReference type="Proteomes" id="UP000199042"/>
    </source>
</evidence>
<dbReference type="AlphaFoldDB" id="A0AB37ZXI0"/>